<evidence type="ECO:0000259" key="1">
    <source>
        <dbReference type="PROSITE" id="PS50883"/>
    </source>
</evidence>
<evidence type="ECO:0000313" key="2">
    <source>
        <dbReference type="EMBL" id="SMC02060.1"/>
    </source>
</evidence>
<reference evidence="3" key="1">
    <citation type="submission" date="2017-04" db="EMBL/GenBank/DDBJ databases">
        <authorList>
            <person name="Varghese N."/>
            <person name="Submissions S."/>
        </authorList>
    </citation>
    <scope>NUCLEOTIDE SEQUENCE [LARGE SCALE GENOMIC DNA]</scope>
    <source>
        <strain evidence="3">DSM 9293</strain>
    </source>
</reference>
<proteinExistence type="predicted"/>
<feature type="domain" description="EAL" evidence="1">
    <location>
        <begin position="1"/>
        <end position="219"/>
    </location>
</feature>
<dbReference type="AlphaFoldDB" id="A0A1W1W7M8"/>
<name>A0A1W1W7M8_SULTA</name>
<dbReference type="InterPro" id="IPR050706">
    <property type="entry name" value="Cyclic-di-GMP_PDE-like"/>
</dbReference>
<dbReference type="EMBL" id="FWWY01000001">
    <property type="protein sequence ID" value="SMC02060.1"/>
    <property type="molecule type" value="Genomic_DNA"/>
</dbReference>
<dbReference type="SUPFAM" id="SSF141868">
    <property type="entry name" value="EAL domain-like"/>
    <property type="match status" value="1"/>
</dbReference>
<dbReference type="CDD" id="cd01948">
    <property type="entry name" value="EAL"/>
    <property type="match status" value="1"/>
</dbReference>
<sequence>MRALTLWTQPICATTSGDVVGVEWLTRWNGETTAAGLWQWAEQTAQITRLETRVLEVLQAWRQTSEAPQGIWFINLHPHGIVTTPEFPSALALWSRRLDPVVWELLEHPGWTAPVVKALAQAGQIALDDWGDSVESTTRLVTWPIRWVKLDRTITRQLIRPDMLAWVRWIQHFAFGGPLSWIAEGVETPEERTACAAAHIPFVQGFGVSPPRPYRTIGW</sequence>
<dbReference type="InterPro" id="IPR001633">
    <property type="entry name" value="EAL_dom"/>
</dbReference>
<accession>A0A1W1W7M8</accession>
<dbReference type="PROSITE" id="PS50883">
    <property type="entry name" value="EAL"/>
    <property type="match status" value="1"/>
</dbReference>
<dbReference type="Proteomes" id="UP000192660">
    <property type="component" value="Unassembled WGS sequence"/>
</dbReference>
<dbReference type="SMART" id="SM00052">
    <property type="entry name" value="EAL"/>
    <property type="match status" value="1"/>
</dbReference>
<dbReference type="Gene3D" id="3.20.20.450">
    <property type="entry name" value="EAL domain"/>
    <property type="match status" value="1"/>
</dbReference>
<keyword evidence="3" id="KW-1185">Reference proteome</keyword>
<gene>
    <name evidence="2" type="ORF">SAMN00768000_0271</name>
</gene>
<dbReference type="PANTHER" id="PTHR33121">
    <property type="entry name" value="CYCLIC DI-GMP PHOSPHODIESTERASE PDEF"/>
    <property type="match status" value="1"/>
</dbReference>
<organism evidence="2 3">
    <name type="scientific">Sulfobacillus thermosulfidooxidans (strain DSM 9293 / VKM B-1269 / AT-1)</name>
    <dbReference type="NCBI Taxonomy" id="929705"/>
    <lineage>
        <taxon>Bacteria</taxon>
        <taxon>Bacillati</taxon>
        <taxon>Bacillota</taxon>
        <taxon>Clostridia</taxon>
        <taxon>Eubacteriales</taxon>
        <taxon>Clostridiales Family XVII. Incertae Sedis</taxon>
        <taxon>Sulfobacillus</taxon>
    </lineage>
</organism>
<dbReference type="InterPro" id="IPR035919">
    <property type="entry name" value="EAL_sf"/>
</dbReference>
<protein>
    <submittedName>
        <fullName evidence="2">EAL domain, c-di-GMP-specific phosphodiesterase class I (Or its enzymatically inactive variant)</fullName>
    </submittedName>
</protein>
<dbReference type="Pfam" id="PF00563">
    <property type="entry name" value="EAL"/>
    <property type="match status" value="1"/>
</dbReference>
<dbReference type="GO" id="GO:0071111">
    <property type="term" value="F:cyclic-guanylate-specific phosphodiesterase activity"/>
    <property type="evidence" value="ECO:0007669"/>
    <property type="project" value="InterPro"/>
</dbReference>
<dbReference type="RefSeq" id="WP_084660788.1">
    <property type="nucleotide sequence ID" value="NZ_FWWY01000001.1"/>
</dbReference>
<dbReference type="OrthoDB" id="9813903at2"/>
<evidence type="ECO:0000313" key="3">
    <source>
        <dbReference type="Proteomes" id="UP000192660"/>
    </source>
</evidence>
<dbReference type="PANTHER" id="PTHR33121:SF78">
    <property type="entry name" value="CYCLIC DI-GMP PHOSPHODIESTERASE PDEH"/>
    <property type="match status" value="1"/>
</dbReference>